<evidence type="ECO:0000259" key="5">
    <source>
        <dbReference type="Pfam" id="PF07980"/>
    </source>
</evidence>
<evidence type="ECO:0000256" key="3">
    <source>
        <dbReference type="ARBA" id="ARBA00023136"/>
    </source>
</evidence>
<keyword evidence="4" id="KW-0998">Cell outer membrane</keyword>
<gene>
    <name evidence="6" type="ORF">EZS27_006588</name>
</gene>
<organism evidence="6">
    <name type="scientific">termite gut metagenome</name>
    <dbReference type="NCBI Taxonomy" id="433724"/>
    <lineage>
        <taxon>unclassified sequences</taxon>
        <taxon>metagenomes</taxon>
        <taxon>organismal metagenomes</taxon>
    </lineage>
</organism>
<dbReference type="GO" id="GO:0009279">
    <property type="term" value="C:cell outer membrane"/>
    <property type="evidence" value="ECO:0007669"/>
    <property type="project" value="UniProtKB-SubCell"/>
</dbReference>
<evidence type="ECO:0000256" key="4">
    <source>
        <dbReference type="ARBA" id="ARBA00023237"/>
    </source>
</evidence>
<evidence type="ECO:0000256" key="2">
    <source>
        <dbReference type="ARBA" id="ARBA00022729"/>
    </source>
</evidence>
<dbReference type="AlphaFoldDB" id="A0A5J4SHX7"/>
<keyword evidence="3" id="KW-0472">Membrane</keyword>
<dbReference type="Pfam" id="PF07980">
    <property type="entry name" value="SusD_RagB"/>
    <property type="match status" value="1"/>
</dbReference>
<name>A0A5J4SHX7_9ZZZZ</name>
<comment type="subcellular location">
    <subcellularLocation>
        <location evidence="1">Cell outer membrane</location>
    </subcellularLocation>
</comment>
<keyword evidence="2" id="KW-0732">Signal</keyword>
<sequence>MIRNNFFITLIAVVTGMITFQSCSVEPEYYSQVTPSTFFDTQDKVYQRMNRPFTHWAYEIAAYASLSDLTFLQECSTDELVMPNRQGDWYDDGWYIAPYWHQFNANTPGIYDAWRGFSMGVAQTWSALEDIDQLVDFQTLGFSDPTAARDAILMQLQTLVAFFYLQGLDHFGGVPLYISNRDDLKGRSTDKATFDFIEELLTEAIPKLPKKEVGAAETGNINQAAAAVLLARLYFNANVYIKQDKFSECAAICQKIINGDYGSYQLGSSYQDIFGFDNENCKEIIWAIPSENAKRQVSGCYQYSFHYNMGNYLDNLEQQAWNGYCLTPSLDISGKSYRYGSSNPSLKGSFRLGCPYSKYEDTDLRKQNYAYEGNKLYRGMFLAGKMVNPVTGKVCKADGSRDYPATDTIVYVDQIAEISPTKTYPNGRQEGVMHAEENSGVRLVKMSPIPNSTDKKLWYNPDIPVLRLTEVYYMLAECKLRGGNAAEAATLINQVRSRYFTGGDTNSVTATNLDKYRMLDEWLIEFLGEGRRRTDLIRWDAYVTEAWFDHPASNKPEYNRFPIPQEAIASNNLIEQNPGY</sequence>
<evidence type="ECO:0000256" key="1">
    <source>
        <dbReference type="ARBA" id="ARBA00004442"/>
    </source>
</evidence>
<dbReference type="Gene3D" id="1.25.40.390">
    <property type="match status" value="1"/>
</dbReference>
<feature type="domain" description="RagB/SusD" evidence="5">
    <location>
        <begin position="282"/>
        <end position="580"/>
    </location>
</feature>
<dbReference type="InterPro" id="IPR011990">
    <property type="entry name" value="TPR-like_helical_dom_sf"/>
</dbReference>
<evidence type="ECO:0000313" key="6">
    <source>
        <dbReference type="EMBL" id="KAA6345854.1"/>
    </source>
</evidence>
<accession>A0A5J4SHX7</accession>
<dbReference type="PROSITE" id="PS51257">
    <property type="entry name" value="PROKAR_LIPOPROTEIN"/>
    <property type="match status" value="1"/>
</dbReference>
<dbReference type="SUPFAM" id="SSF48452">
    <property type="entry name" value="TPR-like"/>
    <property type="match status" value="1"/>
</dbReference>
<protein>
    <submittedName>
        <fullName evidence="6">RagB/SusD family nutrient uptake outer membrane protein</fullName>
    </submittedName>
</protein>
<proteinExistence type="predicted"/>
<comment type="caution">
    <text evidence="6">The sequence shown here is derived from an EMBL/GenBank/DDBJ whole genome shotgun (WGS) entry which is preliminary data.</text>
</comment>
<reference evidence="6" key="1">
    <citation type="submission" date="2019-03" db="EMBL/GenBank/DDBJ databases">
        <title>Single cell metagenomics reveals metabolic interactions within the superorganism composed of flagellate Streblomastix strix and complex community of Bacteroidetes bacteria on its surface.</title>
        <authorList>
            <person name="Treitli S.C."/>
            <person name="Kolisko M."/>
            <person name="Husnik F."/>
            <person name="Keeling P."/>
            <person name="Hampl V."/>
        </authorList>
    </citation>
    <scope>NUCLEOTIDE SEQUENCE</scope>
    <source>
        <strain evidence="6">STM</strain>
    </source>
</reference>
<dbReference type="InterPro" id="IPR012944">
    <property type="entry name" value="SusD_RagB_dom"/>
</dbReference>
<dbReference type="EMBL" id="SNRY01000152">
    <property type="protein sequence ID" value="KAA6345854.1"/>
    <property type="molecule type" value="Genomic_DNA"/>
</dbReference>